<dbReference type="RefSeq" id="WP_105041643.1">
    <property type="nucleotide sequence ID" value="NZ_MQWA01000001.1"/>
</dbReference>
<comment type="subcellular location">
    <subcellularLocation>
        <location evidence="1">Cell outer membrane</location>
    </subcellularLocation>
</comment>
<dbReference type="GO" id="GO:0009279">
    <property type="term" value="C:cell outer membrane"/>
    <property type="evidence" value="ECO:0007669"/>
    <property type="project" value="UniProtKB-SubCell"/>
</dbReference>
<evidence type="ECO:0000256" key="4">
    <source>
        <dbReference type="SAM" id="SignalP"/>
    </source>
</evidence>
<sequence length="298" mass="31944">MKNLLLSSTLAAALTCSSYAMEVAPIQTGYIYDFGANVDGGGDVSNQFFHISGGVPIYNNNDDLFVALTASYQLHSYDFDGGSAGSFVGLNPWDNIHTSNLGALISWKFADNWKLFALPSVRTSGESGASFSDTLTGGALLGASYKFSDTLTIGPGVGYVGQLEDSASVFPILVVDWEFCQNLSLTTGPIVGASLGPGLAVKWQIKHDLRFTFGARSERLRFRLDDSITNGKQAIGEDNSIPVFGILTWQANDNLQTSFIAGVGFANDLLLDDSNGHRIAREDYDPSPFIGVNLGYSF</sequence>
<dbReference type="Gene3D" id="2.40.170.20">
    <property type="entry name" value="TonB-dependent receptor, beta-barrel domain"/>
    <property type="match status" value="1"/>
</dbReference>
<dbReference type="EMBL" id="MQWA01000001">
    <property type="protein sequence ID" value="PQJ27156.1"/>
    <property type="molecule type" value="Genomic_DNA"/>
</dbReference>
<evidence type="ECO:0000256" key="1">
    <source>
        <dbReference type="ARBA" id="ARBA00004442"/>
    </source>
</evidence>
<gene>
    <name evidence="5" type="ORF">BSZ32_00675</name>
</gene>
<dbReference type="Proteomes" id="UP000239907">
    <property type="component" value="Unassembled WGS sequence"/>
</dbReference>
<accession>A0A2S7TWN9</accession>
<name>A0A2S7TWN9_9BACT</name>
<evidence type="ECO:0008006" key="7">
    <source>
        <dbReference type="Google" id="ProtNLM"/>
    </source>
</evidence>
<dbReference type="InterPro" id="IPR036942">
    <property type="entry name" value="Beta-barrel_TonB_sf"/>
</dbReference>
<dbReference type="AlphaFoldDB" id="A0A2S7TWN9"/>
<evidence type="ECO:0000313" key="5">
    <source>
        <dbReference type="EMBL" id="PQJ27156.1"/>
    </source>
</evidence>
<feature type="signal peptide" evidence="4">
    <location>
        <begin position="1"/>
        <end position="20"/>
    </location>
</feature>
<proteinExistence type="predicted"/>
<dbReference type="SUPFAM" id="SSF56935">
    <property type="entry name" value="Porins"/>
    <property type="match status" value="1"/>
</dbReference>
<protein>
    <recommendedName>
        <fullName evidence="7">Outer membrane protein beta-barrel domain-containing protein</fullName>
    </recommendedName>
</protein>
<evidence type="ECO:0000256" key="2">
    <source>
        <dbReference type="ARBA" id="ARBA00023136"/>
    </source>
</evidence>
<dbReference type="OrthoDB" id="190240at2"/>
<keyword evidence="4" id="KW-0732">Signal</keyword>
<evidence type="ECO:0000313" key="6">
    <source>
        <dbReference type="Proteomes" id="UP000239907"/>
    </source>
</evidence>
<reference evidence="5 6" key="1">
    <citation type="submission" date="2016-12" db="EMBL/GenBank/DDBJ databases">
        <title>Study of bacterial adaptation to deep sea.</title>
        <authorList>
            <person name="Song J."/>
            <person name="Yoshizawa S."/>
            <person name="Kogure K."/>
        </authorList>
    </citation>
    <scope>NUCLEOTIDE SEQUENCE [LARGE SCALE GENOMIC DNA]</scope>
    <source>
        <strain evidence="5 6">SAORIC-165</strain>
    </source>
</reference>
<comment type="caution">
    <text evidence="5">The sequence shown here is derived from an EMBL/GenBank/DDBJ whole genome shotgun (WGS) entry which is preliminary data.</text>
</comment>
<organism evidence="5 6">
    <name type="scientific">Rubritalea profundi</name>
    <dbReference type="NCBI Taxonomy" id="1658618"/>
    <lineage>
        <taxon>Bacteria</taxon>
        <taxon>Pseudomonadati</taxon>
        <taxon>Verrucomicrobiota</taxon>
        <taxon>Verrucomicrobiia</taxon>
        <taxon>Verrucomicrobiales</taxon>
        <taxon>Rubritaleaceae</taxon>
        <taxon>Rubritalea</taxon>
    </lineage>
</organism>
<evidence type="ECO:0000256" key="3">
    <source>
        <dbReference type="ARBA" id="ARBA00023237"/>
    </source>
</evidence>
<keyword evidence="2" id="KW-0472">Membrane</keyword>
<feature type="chain" id="PRO_5015603011" description="Outer membrane protein beta-barrel domain-containing protein" evidence="4">
    <location>
        <begin position="21"/>
        <end position="298"/>
    </location>
</feature>
<keyword evidence="6" id="KW-1185">Reference proteome</keyword>
<keyword evidence="3" id="KW-0998">Cell outer membrane</keyword>